<evidence type="ECO:0000259" key="1">
    <source>
        <dbReference type="Pfam" id="PF24732"/>
    </source>
</evidence>
<evidence type="ECO:0000313" key="2">
    <source>
        <dbReference type="EMBL" id="HFC98180.1"/>
    </source>
</evidence>
<dbReference type="Pfam" id="PF24732">
    <property type="entry name" value="ParE_like"/>
    <property type="match status" value="1"/>
</dbReference>
<reference evidence="2" key="1">
    <citation type="journal article" date="2020" name="mSystems">
        <title>Genome- and Community-Level Interaction Insights into Carbon Utilization and Element Cycling Functions of Hydrothermarchaeota in Hydrothermal Sediment.</title>
        <authorList>
            <person name="Zhou Z."/>
            <person name="Liu Y."/>
            <person name="Xu W."/>
            <person name="Pan J."/>
            <person name="Luo Z.H."/>
            <person name="Li M."/>
        </authorList>
    </citation>
    <scope>NUCLEOTIDE SEQUENCE [LARGE SCALE GENOMIC DNA]</scope>
    <source>
        <strain evidence="2">HyVt-483</strain>
    </source>
</reference>
<accession>A0A7C3GRU0</accession>
<organism evidence="2">
    <name type="scientific">Thermosulfurimonas dismutans</name>
    <dbReference type="NCBI Taxonomy" id="999894"/>
    <lineage>
        <taxon>Bacteria</taxon>
        <taxon>Pseudomonadati</taxon>
        <taxon>Thermodesulfobacteriota</taxon>
        <taxon>Thermodesulfobacteria</taxon>
        <taxon>Thermodesulfobacteriales</taxon>
        <taxon>Thermodesulfobacteriaceae</taxon>
        <taxon>Thermosulfurimonas</taxon>
    </lineage>
</organism>
<proteinExistence type="predicted"/>
<dbReference type="Proteomes" id="UP000886043">
    <property type="component" value="Unassembled WGS sequence"/>
</dbReference>
<dbReference type="InterPro" id="IPR056925">
    <property type="entry name" value="ParE-like"/>
</dbReference>
<dbReference type="Gene3D" id="3.30.2310.20">
    <property type="entry name" value="RelE-like"/>
    <property type="match status" value="1"/>
</dbReference>
<dbReference type="EMBL" id="DRMH01000089">
    <property type="protein sequence ID" value="HFC98180.1"/>
    <property type="molecule type" value="Genomic_DNA"/>
</dbReference>
<name>A0A7C3GRU0_9BACT</name>
<gene>
    <name evidence="2" type="ORF">ENJ40_06970</name>
</gene>
<dbReference type="SUPFAM" id="SSF143011">
    <property type="entry name" value="RelE-like"/>
    <property type="match status" value="1"/>
</dbReference>
<sequence length="86" mass="10694">MRSLKSSGFQKYFKRLPLEIQEKARKAFKLWLENPFHPSLRFKCIDREENVWSIRIDRNYRALAYKEGDLFLWFWIGPHKEYERKL</sequence>
<dbReference type="AlphaFoldDB" id="A0A7C3GRU0"/>
<comment type="caution">
    <text evidence="2">The sequence shown here is derived from an EMBL/GenBank/DDBJ whole genome shotgun (WGS) entry which is preliminary data.</text>
</comment>
<protein>
    <recommendedName>
        <fullName evidence="1">ParE-like toxin domain-containing protein</fullName>
    </recommendedName>
</protein>
<dbReference type="InterPro" id="IPR035093">
    <property type="entry name" value="RelE/ParE_toxin_dom_sf"/>
</dbReference>
<feature type="domain" description="ParE-like toxin" evidence="1">
    <location>
        <begin position="19"/>
        <end position="84"/>
    </location>
</feature>